<feature type="transmembrane region" description="Helical" evidence="5">
    <location>
        <begin position="167"/>
        <end position="188"/>
    </location>
</feature>
<evidence type="ECO:0000256" key="1">
    <source>
        <dbReference type="ARBA" id="ARBA00004141"/>
    </source>
</evidence>
<evidence type="ECO:0008006" key="8">
    <source>
        <dbReference type="Google" id="ProtNLM"/>
    </source>
</evidence>
<keyword evidence="3 5" id="KW-1133">Transmembrane helix</keyword>
<evidence type="ECO:0000313" key="6">
    <source>
        <dbReference type="EMBL" id="GMS92757.1"/>
    </source>
</evidence>
<reference evidence="6" key="1">
    <citation type="submission" date="2023-10" db="EMBL/GenBank/DDBJ databases">
        <title>Genome assembly of Pristionchus species.</title>
        <authorList>
            <person name="Yoshida K."/>
            <person name="Sommer R.J."/>
        </authorList>
    </citation>
    <scope>NUCLEOTIDE SEQUENCE</scope>
    <source>
        <strain evidence="6">RS0144</strain>
    </source>
</reference>
<dbReference type="InterPro" id="IPR036259">
    <property type="entry name" value="MFS_trans_sf"/>
</dbReference>
<dbReference type="PANTHER" id="PTHR11662">
    <property type="entry name" value="SOLUTE CARRIER FAMILY 17"/>
    <property type="match status" value="1"/>
</dbReference>
<sequence>MAFDLLPIWNTRNHVDYCLNWSRILNSPSNNRFISEREAKYLALEIRRARNIKSIPWQSILTSKPIYACLCAQYAYNFSSTLMQTFLPTYFRDELMIPLSMNGVYTMIPFLVQTVVRTCCSIVADALIRKVDLCPIISFLIYLHAGAIGLAVSLISLAYFPTCDQPWIAAICLVFYGIAYSFGIPGYLTALMSIAPQH</sequence>
<dbReference type="InterPro" id="IPR011701">
    <property type="entry name" value="MFS"/>
</dbReference>
<keyword evidence="2 5" id="KW-0812">Transmembrane</keyword>
<dbReference type="SUPFAM" id="SSF103473">
    <property type="entry name" value="MFS general substrate transporter"/>
    <property type="match status" value="1"/>
</dbReference>
<comment type="subcellular location">
    <subcellularLocation>
        <location evidence="1">Membrane</location>
        <topology evidence="1">Multi-pass membrane protein</topology>
    </subcellularLocation>
</comment>
<dbReference type="GO" id="GO:0022857">
    <property type="term" value="F:transmembrane transporter activity"/>
    <property type="evidence" value="ECO:0007669"/>
    <property type="project" value="InterPro"/>
</dbReference>
<evidence type="ECO:0000256" key="5">
    <source>
        <dbReference type="SAM" id="Phobius"/>
    </source>
</evidence>
<keyword evidence="4 5" id="KW-0472">Membrane</keyword>
<accession>A0AAV5TB26</accession>
<evidence type="ECO:0000256" key="3">
    <source>
        <dbReference type="ARBA" id="ARBA00022989"/>
    </source>
</evidence>
<dbReference type="EMBL" id="BTSX01000004">
    <property type="protein sequence ID" value="GMS92757.1"/>
    <property type="molecule type" value="Genomic_DNA"/>
</dbReference>
<feature type="non-terminal residue" evidence="6">
    <location>
        <position position="198"/>
    </location>
</feature>
<dbReference type="PANTHER" id="PTHR11662:SF405">
    <property type="entry name" value="PROTEIN CBG12249"/>
    <property type="match status" value="1"/>
</dbReference>
<evidence type="ECO:0000256" key="2">
    <source>
        <dbReference type="ARBA" id="ARBA00022692"/>
    </source>
</evidence>
<dbReference type="Gene3D" id="1.20.1250.20">
    <property type="entry name" value="MFS general substrate transporter like domains"/>
    <property type="match status" value="1"/>
</dbReference>
<comment type="caution">
    <text evidence="6">The sequence shown here is derived from an EMBL/GenBank/DDBJ whole genome shotgun (WGS) entry which is preliminary data.</text>
</comment>
<protein>
    <recommendedName>
        <fullName evidence="8">Membrane transporter</fullName>
    </recommendedName>
</protein>
<dbReference type="InterPro" id="IPR050382">
    <property type="entry name" value="MFS_Na/Anion_cotransporter"/>
</dbReference>
<keyword evidence="7" id="KW-1185">Reference proteome</keyword>
<feature type="transmembrane region" description="Helical" evidence="5">
    <location>
        <begin position="140"/>
        <end position="161"/>
    </location>
</feature>
<dbReference type="GO" id="GO:0016020">
    <property type="term" value="C:membrane"/>
    <property type="evidence" value="ECO:0007669"/>
    <property type="project" value="UniProtKB-SubCell"/>
</dbReference>
<gene>
    <name evidence="6" type="ORF">PENTCL1PPCAC_14932</name>
</gene>
<dbReference type="GO" id="GO:0006820">
    <property type="term" value="P:monoatomic anion transport"/>
    <property type="evidence" value="ECO:0007669"/>
    <property type="project" value="TreeGrafter"/>
</dbReference>
<dbReference type="Pfam" id="PF07690">
    <property type="entry name" value="MFS_1"/>
    <property type="match status" value="1"/>
</dbReference>
<evidence type="ECO:0000256" key="4">
    <source>
        <dbReference type="ARBA" id="ARBA00023136"/>
    </source>
</evidence>
<name>A0AAV5TB26_9BILA</name>
<dbReference type="Proteomes" id="UP001432027">
    <property type="component" value="Unassembled WGS sequence"/>
</dbReference>
<evidence type="ECO:0000313" key="7">
    <source>
        <dbReference type="Proteomes" id="UP001432027"/>
    </source>
</evidence>
<proteinExistence type="predicted"/>
<organism evidence="6 7">
    <name type="scientific">Pristionchus entomophagus</name>
    <dbReference type="NCBI Taxonomy" id="358040"/>
    <lineage>
        <taxon>Eukaryota</taxon>
        <taxon>Metazoa</taxon>
        <taxon>Ecdysozoa</taxon>
        <taxon>Nematoda</taxon>
        <taxon>Chromadorea</taxon>
        <taxon>Rhabditida</taxon>
        <taxon>Rhabditina</taxon>
        <taxon>Diplogasteromorpha</taxon>
        <taxon>Diplogasteroidea</taxon>
        <taxon>Neodiplogasteridae</taxon>
        <taxon>Pristionchus</taxon>
    </lineage>
</organism>
<dbReference type="AlphaFoldDB" id="A0AAV5TB26"/>